<dbReference type="Proteomes" id="UP000001357">
    <property type="component" value="Unassembled WGS sequence"/>
</dbReference>
<feature type="compositionally biased region" description="Low complexity" evidence="1">
    <location>
        <begin position="427"/>
        <end position="439"/>
    </location>
</feature>
<dbReference type="EMBL" id="CH991594">
    <property type="protein sequence ID" value="EDQ84188.1"/>
    <property type="molecule type" value="Genomic_DNA"/>
</dbReference>
<reference evidence="2 3" key="1">
    <citation type="journal article" date="2008" name="Nature">
        <title>The genome of the choanoflagellate Monosiga brevicollis and the origin of metazoans.</title>
        <authorList>
            <consortium name="JGI Sequencing"/>
            <person name="King N."/>
            <person name="Westbrook M.J."/>
            <person name="Young S.L."/>
            <person name="Kuo A."/>
            <person name="Abedin M."/>
            <person name="Chapman J."/>
            <person name="Fairclough S."/>
            <person name="Hellsten U."/>
            <person name="Isogai Y."/>
            <person name="Letunic I."/>
            <person name="Marr M."/>
            <person name="Pincus D."/>
            <person name="Putnam N."/>
            <person name="Rokas A."/>
            <person name="Wright K.J."/>
            <person name="Zuzow R."/>
            <person name="Dirks W."/>
            <person name="Good M."/>
            <person name="Goodstein D."/>
            <person name="Lemons D."/>
            <person name="Li W."/>
            <person name="Lyons J.B."/>
            <person name="Morris A."/>
            <person name="Nichols S."/>
            <person name="Richter D.J."/>
            <person name="Salamov A."/>
            <person name="Bork P."/>
            <person name="Lim W.A."/>
            <person name="Manning G."/>
            <person name="Miller W.T."/>
            <person name="McGinnis W."/>
            <person name="Shapiro H."/>
            <person name="Tjian R."/>
            <person name="Grigoriev I.V."/>
            <person name="Rokhsar D."/>
        </authorList>
    </citation>
    <scope>NUCLEOTIDE SEQUENCE [LARGE SCALE GENOMIC DNA]</scope>
    <source>
        <strain evidence="3">MX1 / ATCC 50154</strain>
    </source>
</reference>
<evidence type="ECO:0008006" key="4">
    <source>
        <dbReference type="Google" id="ProtNLM"/>
    </source>
</evidence>
<accession>A9VE52</accession>
<feature type="compositionally biased region" description="Pro residues" evidence="1">
    <location>
        <begin position="372"/>
        <end position="406"/>
    </location>
</feature>
<gene>
    <name evidence="2" type="ORF">MONBRDRAFT_13031</name>
</gene>
<dbReference type="RefSeq" id="XP_001750976.1">
    <property type="nucleotide sequence ID" value="XM_001750924.1"/>
</dbReference>
<evidence type="ECO:0000313" key="3">
    <source>
        <dbReference type="Proteomes" id="UP000001357"/>
    </source>
</evidence>
<evidence type="ECO:0000256" key="1">
    <source>
        <dbReference type="SAM" id="MobiDB-lite"/>
    </source>
</evidence>
<dbReference type="AlphaFoldDB" id="A9VE52"/>
<dbReference type="InParanoid" id="A9VE52"/>
<keyword evidence="3" id="KW-1185">Reference proteome</keyword>
<evidence type="ECO:0000313" key="2">
    <source>
        <dbReference type="EMBL" id="EDQ84188.1"/>
    </source>
</evidence>
<dbReference type="InterPro" id="IPR038765">
    <property type="entry name" value="Papain-like_cys_pep_sf"/>
</dbReference>
<proteinExistence type="predicted"/>
<dbReference type="Gene3D" id="3.90.70.10">
    <property type="entry name" value="Cysteine proteinases"/>
    <property type="match status" value="1"/>
</dbReference>
<protein>
    <recommendedName>
        <fullName evidence="4">USP domain-containing protein</fullName>
    </recommendedName>
</protein>
<feature type="compositionally biased region" description="Pro residues" evidence="1">
    <location>
        <begin position="416"/>
        <end position="426"/>
    </location>
</feature>
<feature type="region of interest" description="Disordered" evidence="1">
    <location>
        <begin position="256"/>
        <end position="458"/>
    </location>
</feature>
<dbReference type="KEGG" id="mbr:MONBRDRAFT_13031"/>
<organism evidence="2 3">
    <name type="scientific">Monosiga brevicollis</name>
    <name type="common">Choanoflagellate</name>
    <dbReference type="NCBI Taxonomy" id="81824"/>
    <lineage>
        <taxon>Eukaryota</taxon>
        <taxon>Choanoflagellata</taxon>
        <taxon>Craspedida</taxon>
        <taxon>Salpingoecidae</taxon>
        <taxon>Monosiga</taxon>
    </lineage>
</organism>
<name>A9VE52_MONBE</name>
<dbReference type="SUPFAM" id="SSF54001">
    <property type="entry name" value="Cysteine proteinases"/>
    <property type="match status" value="1"/>
</dbReference>
<dbReference type="GeneID" id="5896247"/>
<sequence length="458" mass="50237">MSRVGLDNLAGSQSCYVNAMVQVVCPCGAQSSPTPYHAGMLTVLAASVMDEFRQDRTRRFGVALKRSMIQDGHLACGYTHCTASPSRRHQATTLRAAPPFLNLALTWSEAAASSQDLDLLLSSIDFRLYPSDLFDHVELGGTATQPIAYELTGLLVYGSSHHLAIVRGKQDVWWLCDDHRTQHLGFWPEVKSFIESRHYQPILLTYARVDNLPPDQDGAIRSESNPLQQKANLAISASADDLGHVLRFMSHNPQEAPLAHASRPTFPANSNPRPAGPPSYATPLTQSANQHHYPPPMPNTTTSAMPLPPEGYSPLASNHTHGYIPPHAPVHHHQYHGPGPVPSRPPAQSLDRPFDNAPADHSYPPQAHTPQAYPPQAYPYNPPQTHPHDPPQAYPYNPPQAYPPQAHPSQAHSPQAYPPQAYPPQAYPSQAYPSQAHPPQAYPPQAPSPHGRPWSQQP</sequence>